<comment type="caution">
    <text evidence="1">The sequence shown here is derived from an EMBL/GenBank/DDBJ whole genome shotgun (WGS) entry which is preliminary data.</text>
</comment>
<dbReference type="Gene3D" id="3.40.50.720">
    <property type="entry name" value="NAD(P)-binding Rossmann-like Domain"/>
    <property type="match status" value="1"/>
</dbReference>
<name>A0A0S7WMP4_UNCT6</name>
<protein>
    <submittedName>
        <fullName evidence="1">GTPase</fullName>
    </submittedName>
</protein>
<reference evidence="1 2" key="1">
    <citation type="journal article" date="2015" name="Microbiome">
        <title>Genomic resolution of linkages in carbon, nitrogen, and sulfur cycling among widespread estuary sediment bacteria.</title>
        <authorList>
            <person name="Baker B.J."/>
            <person name="Lazar C.S."/>
            <person name="Teske A.P."/>
            <person name="Dick G.J."/>
        </authorList>
    </citation>
    <scope>NUCLEOTIDE SEQUENCE [LARGE SCALE GENOMIC DNA]</scope>
    <source>
        <strain evidence="1">DG_26</strain>
    </source>
</reference>
<dbReference type="InterPro" id="IPR027417">
    <property type="entry name" value="P-loop_NTPase"/>
</dbReference>
<organism evidence="1 2">
    <name type="scientific">candidate division TA06 bacterium DG_26</name>
    <dbReference type="NCBI Taxonomy" id="1703771"/>
    <lineage>
        <taxon>Bacteria</taxon>
        <taxon>Bacteria division TA06</taxon>
    </lineage>
</organism>
<sequence>MKTRTKVIIMGAAGRDFHDFNVFFRNRREYEVIAFTATQIPNIVGRTYPPILAGKHYPNGIPIYAEQDIAKLIKKHGIDLVVFAYSDVSHVWVMHKASEVLSSGADYMLLGPKSTMLRSKKKVISICAVRTGSGKSQTTRRVCEILEQKGKKAVVVRHPMPYGDLRKQVVQRFASMGDLVKHKATIEEREEYEPHLLRGRVVFAGCDYERILREAEKEADVVVWDGGNNDFPFYVPDLHIVVADPWRVGDELAYHPGEMNLRMADCVVINKVDTAYPDDVEELRMNIRELNPKAIMVEAASPIFVNDRDAIRNKKVLVVEDGPTLTHGGMKFGAGVIACRKFGAKSVVDPRRYAAGTVRSTLEKYPELESLVPAMGYSPKQIRDLERTLNAVPCDTIVAATPVDLSRFMKLKKRVVRVTYELQEIGKPDLEEVLSGAGF</sequence>
<dbReference type="InterPro" id="IPR053199">
    <property type="entry name" value="cDPG_synthetase-like"/>
</dbReference>
<dbReference type="PATRIC" id="fig|1703771.3.peg.1080"/>
<dbReference type="AlphaFoldDB" id="A0A0S7WMP4"/>
<dbReference type="PANTHER" id="PTHR42869:SF1">
    <property type="entry name" value="SLL0572 PROTEIN"/>
    <property type="match status" value="1"/>
</dbReference>
<accession>A0A0S7WMP4</accession>
<dbReference type="PANTHER" id="PTHR42869">
    <property type="entry name" value="SLL0572 PROTEIN"/>
    <property type="match status" value="1"/>
</dbReference>
<dbReference type="SUPFAM" id="SSF52540">
    <property type="entry name" value="P-loop containing nucleoside triphosphate hydrolases"/>
    <property type="match status" value="1"/>
</dbReference>
<dbReference type="Proteomes" id="UP000051124">
    <property type="component" value="Unassembled WGS sequence"/>
</dbReference>
<evidence type="ECO:0000313" key="1">
    <source>
        <dbReference type="EMBL" id="KPJ51331.1"/>
    </source>
</evidence>
<evidence type="ECO:0000313" key="2">
    <source>
        <dbReference type="Proteomes" id="UP000051124"/>
    </source>
</evidence>
<proteinExistence type="predicted"/>
<dbReference type="Gene3D" id="3.40.50.300">
    <property type="entry name" value="P-loop containing nucleotide triphosphate hydrolases"/>
    <property type="match status" value="1"/>
</dbReference>
<gene>
    <name evidence="1" type="ORF">AMJ40_00040</name>
</gene>
<dbReference type="EMBL" id="LIZT01000002">
    <property type="protein sequence ID" value="KPJ51331.1"/>
    <property type="molecule type" value="Genomic_DNA"/>
</dbReference>